<evidence type="ECO:0000313" key="3">
    <source>
        <dbReference type="Proteomes" id="UP001410795"/>
    </source>
</evidence>
<accession>A0ABP7BHX2</accession>
<feature type="region of interest" description="Disordered" evidence="1">
    <location>
        <begin position="18"/>
        <end position="39"/>
    </location>
</feature>
<protein>
    <submittedName>
        <fullName evidence="2">Uncharacterized protein</fullName>
    </submittedName>
</protein>
<feature type="compositionally biased region" description="Low complexity" evidence="1">
    <location>
        <begin position="18"/>
        <end position="34"/>
    </location>
</feature>
<organism evidence="2 3">
    <name type="scientific">Microbacterium marinilacus</name>
    <dbReference type="NCBI Taxonomy" id="415209"/>
    <lineage>
        <taxon>Bacteria</taxon>
        <taxon>Bacillati</taxon>
        <taxon>Actinomycetota</taxon>
        <taxon>Actinomycetes</taxon>
        <taxon>Micrococcales</taxon>
        <taxon>Microbacteriaceae</taxon>
        <taxon>Microbacterium</taxon>
    </lineage>
</organism>
<sequence>MLATLILAGCGLSGCTAQPDAAETPAPAATSSAPETEERPVAAATLPEGSEPVLTWTDQVGAVPPETVRLTGSSLSITVLVACDTADATVTIDIDGLMAGGSTCFHSPDIVGSHTGGNTATMEVTVDQDATVTVTAEPSDARWSAVVSTGTD</sequence>
<proteinExistence type="predicted"/>
<keyword evidence="3" id="KW-1185">Reference proteome</keyword>
<gene>
    <name evidence="2" type="ORF">GCM10022202_19550</name>
</gene>
<dbReference type="Proteomes" id="UP001410795">
    <property type="component" value="Unassembled WGS sequence"/>
</dbReference>
<evidence type="ECO:0000313" key="2">
    <source>
        <dbReference type="EMBL" id="GAA3659005.1"/>
    </source>
</evidence>
<evidence type="ECO:0000256" key="1">
    <source>
        <dbReference type="SAM" id="MobiDB-lite"/>
    </source>
</evidence>
<name>A0ABP7BHX2_9MICO</name>
<comment type="caution">
    <text evidence="2">The sequence shown here is derived from an EMBL/GenBank/DDBJ whole genome shotgun (WGS) entry which is preliminary data.</text>
</comment>
<reference evidence="3" key="1">
    <citation type="journal article" date="2019" name="Int. J. Syst. Evol. Microbiol.">
        <title>The Global Catalogue of Microorganisms (GCM) 10K type strain sequencing project: providing services to taxonomists for standard genome sequencing and annotation.</title>
        <authorList>
            <consortium name="The Broad Institute Genomics Platform"/>
            <consortium name="The Broad Institute Genome Sequencing Center for Infectious Disease"/>
            <person name="Wu L."/>
            <person name="Ma J."/>
        </authorList>
    </citation>
    <scope>NUCLEOTIDE SEQUENCE [LARGE SCALE GENOMIC DNA]</scope>
    <source>
        <strain evidence="3">JCM 16546</strain>
    </source>
</reference>
<dbReference type="RefSeq" id="WP_221859125.1">
    <property type="nucleotide sequence ID" value="NZ_BAAAYV010000009.1"/>
</dbReference>
<dbReference type="EMBL" id="BAAAYV010000009">
    <property type="protein sequence ID" value="GAA3659005.1"/>
    <property type="molecule type" value="Genomic_DNA"/>
</dbReference>